<dbReference type="GO" id="GO:0051539">
    <property type="term" value="F:4 iron, 4 sulfur cluster binding"/>
    <property type="evidence" value="ECO:0007669"/>
    <property type="project" value="TreeGrafter"/>
</dbReference>
<evidence type="ECO:0000313" key="4">
    <source>
        <dbReference type="EMBL" id="TGJ76934.1"/>
    </source>
</evidence>
<accession>A0A4Z0XZN6</accession>
<comment type="caution">
    <text evidence="4">The sequence shown here is derived from an EMBL/GenBank/DDBJ whole genome shotgun (WGS) entry which is preliminary data.</text>
</comment>
<keyword evidence="5" id="KW-1185">Reference proteome</keyword>
<protein>
    <submittedName>
        <fullName evidence="4">Hydrogenase isoenzymes formation protein HypD</fullName>
    </submittedName>
</protein>
<dbReference type="Gene3D" id="6.10.20.100">
    <property type="match status" value="1"/>
</dbReference>
<dbReference type="Gene3D" id="3.40.50.11740">
    <property type="entry name" value="HypD, alpha/beta domain 2"/>
    <property type="match status" value="2"/>
</dbReference>
<keyword evidence="3" id="KW-0408">Iron</keyword>
<comment type="similarity">
    <text evidence="1">Belongs to the HypD family.</text>
</comment>
<reference evidence="4 5" key="1">
    <citation type="submission" date="2019-04" db="EMBL/GenBank/DDBJ databases">
        <authorList>
            <person name="Poehlein A."/>
            <person name="Bengelsdorf F.R."/>
            <person name="Duerre P."/>
            <person name="Daniel R."/>
        </authorList>
    </citation>
    <scope>NUCLEOTIDE SEQUENCE [LARGE SCALE GENOMIC DNA]</scope>
    <source>
        <strain evidence="4 5">BS-1</strain>
    </source>
</reference>
<dbReference type="InterPro" id="IPR002780">
    <property type="entry name" value="Hyd_form_HypD"/>
</dbReference>
<sequence>MTDIQSYLKHYDGPPLRLMEVCGTHTAQISRCGIVSLLPPSIHMISGPGCPVCVTVTAYIDRLTALCIEPENVVVSFGDMLRVKGSRKSLNDAKAEGGHVRMVYSPQDTLKMAADDPKHTYIFAAVGFETTAPVYTMLLEEAEQAGITNVKLLTSLKTMPPVIDWICANQGGVDGFIAPGHVSVITGSRIFAPLSEKYKIPFAVAGFQGPEILAAIYALVKRRGKAGVLNLYPSAVSEQGNLSAQRMVEKYFVPCDAAWRGMGVIPDSGIRLRDEYARYDAGSEGLTEDCGANARCQCAKVLTGALSPVECPLFGTCCSPEAPQGACMVSMEGSCYNYYINARKTK</sequence>
<organism evidence="4 5">
    <name type="scientific">Caproiciproducens galactitolivorans</name>
    <dbReference type="NCBI Taxonomy" id="642589"/>
    <lineage>
        <taxon>Bacteria</taxon>
        <taxon>Bacillati</taxon>
        <taxon>Bacillota</taxon>
        <taxon>Clostridia</taxon>
        <taxon>Eubacteriales</taxon>
        <taxon>Acutalibacteraceae</taxon>
        <taxon>Caproiciproducens</taxon>
    </lineage>
</organism>
<dbReference type="GO" id="GO:0005506">
    <property type="term" value="F:iron ion binding"/>
    <property type="evidence" value="ECO:0007669"/>
    <property type="project" value="TreeGrafter"/>
</dbReference>
<evidence type="ECO:0000256" key="2">
    <source>
        <dbReference type="ARBA" id="ARBA00022723"/>
    </source>
</evidence>
<dbReference type="Pfam" id="PF01924">
    <property type="entry name" value="HypD"/>
    <property type="match status" value="1"/>
</dbReference>
<dbReference type="GO" id="GO:0070025">
    <property type="term" value="F:carbon monoxide binding"/>
    <property type="evidence" value="ECO:0007669"/>
    <property type="project" value="TreeGrafter"/>
</dbReference>
<dbReference type="EMBL" id="SRMQ01000003">
    <property type="protein sequence ID" value="TGJ76934.1"/>
    <property type="molecule type" value="Genomic_DNA"/>
</dbReference>
<dbReference type="OrthoDB" id="9770424at2"/>
<evidence type="ECO:0000256" key="1">
    <source>
        <dbReference type="ARBA" id="ARBA00007888"/>
    </source>
</evidence>
<keyword evidence="2" id="KW-0479">Metal-binding</keyword>
<name>A0A4Z0XZN6_9FIRM</name>
<dbReference type="GO" id="GO:0051604">
    <property type="term" value="P:protein maturation"/>
    <property type="evidence" value="ECO:0007669"/>
    <property type="project" value="TreeGrafter"/>
</dbReference>
<evidence type="ECO:0000313" key="5">
    <source>
        <dbReference type="Proteomes" id="UP000297714"/>
    </source>
</evidence>
<dbReference type="NCBIfam" id="TIGR00075">
    <property type="entry name" value="hypD"/>
    <property type="match status" value="1"/>
</dbReference>
<dbReference type="PANTHER" id="PTHR30149:SF0">
    <property type="entry name" value="HYDROGENASE MATURATION FACTOR HYPD"/>
    <property type="match status" value="1"/>
</dbReference>
<gene>
    <name evidence="4" type="primary">hypD</name>
    <name evidence="4" type="ORF">CAGA_10070</name>
</gene>
<dbReference type="InterPro" id="IPR042244">
    <property type="entry name" value="HypD_2_sf"/>
</dbReference>
<proteinExistence type="inferred from homology"/>
<dbReference type="Proteomes" id="UP000297714">
    <property type="component" value="Unassembled WGS sequence"/>
</dbReference>
<dbReference type="RefSeq" id="WP_135658428.1">
    <property type="nucleotide sequence ID" value="NZ_SRMQ01000003.1"/>
</dbReference>
<evidence type="ECO:0000256" key="3">
    <source>
        <dbReference type="ARBA" id="ARBA00023004"/>
    </source>
</evidence>
<dbReference type="PANTHER" id="PTHR30149">
    <property type="entry name" value="HYDROGENASE PROTEIN ASSEMBLY PROTEIN HYPD"/>
    <property type="match status" value="1"/>
</dbReference>
<dbReference type="PIRSF" id="PIRSF005622">
    <property type="entry name" value="Hydrgn_mat_hypD"/>
    <property type="match status" value="1"/>
</dbReference>
<dbReference type="AlphaFoldDB" id="A0A4Z0XZN6"/>
<dbReference type="InterPro" id="IPR042243">
    <property type="entry name" value="HypD_1"/>
</dbReference>